<keyword evidence="1" id="KW-0812">Transmembrane</keyword>
<evidence type="ECO:0000313" key="2">
    <source>
        <dbReference type="EMBL" id="GAA3971654.1"/>
    </source>
</evidence>
<evidence type="ECO:0000256" key="1">
    <source>
        <dbReference type="SAM" id="Phobius"/>
    </source>
</evidence>
<dbReference type="RefSeq" id="WP_259091630.1">
    <property type="nucleotide sequence ID" value="NZ_BAAAZC010000015.1"/>
</dbReference>
<dbReference type="Proteomes" id="UP001500742">
    <property type="component" value="Unassembled WGS sequence"/>
</dbReference>
<feature type="transmembrane region" description="Helical" evidence="1">
    <location>
        <begin position="64"/>
        <end position="81"/>
    </location>
</feature>
<feature type="transmembrane region" description="Helical" evidence="1">
    <location>
        <begin position="188"/>
        <end position="209"/>
    </location>
</feature>
<comment type="caution">
    <text evidence="2">The sequence shown here is derived from an EMBL/GenBank/DDBJ whole genome shotgun (WGS) entry which is preliminary data.</text>
</comment>
<gene>
    <name evidence="2" type="ORF">GCM10022210_21380</name>
</gene>
<reference evidence="3" key="1">
    <citation type="journal article" date="2019" name="Int. J. Syst. Evol. Microbiol.">
        <title>The Global Catalogue of Microorganisms (GCM) 10K type strain sequencing project: providing services to taxonomists for standard genome sequencing and annotation.</title>
        <authorList>
            <consortium name="The Broad Institute Genomics Platform"/>
            <consortium name="The Broad Institute Genome Sequencing Center for Infectious Disease"/>
            <person name="Wu L."/>
            <person name="Ma J."/>
        </authorList>
    </citation>
    <scope>NUCLEOTIDE SEQUENCE [LARGE SCALE GENOMIC DNA]</scope>
    <source>
        <strain evidence="3">JCM 16601</strain>
    </source>
</reference>
<feature type="transmembrane region" description="Helical" evidence="1">
    <location>
        <begin position="31"/>
        <end position="52"/>
    </location>
</feature>
<name>A0ABP7PVI8_9SPHI</name>
<sequence length="219" mass="25350">MLNSIYLVSLLFSFACGLLNYNRLPKAYKWLTIYQLFAFCYELAIANKLLIWHHTNSWCNNLEGVIELLLFTYLLASFNELKPYKKAIYLVEGLVLIFTFVDIAFIQGFFKFDTIATVVMGIFLLILVFAYYYLLLTEATEDQKLLYTPDFLMASGLSLYLLGTTFFYACFSYMAYKNNPTFLIVARTIPNLANLIFVLLITLALLCFFRKKKQSINGL</sequence>
<feature type="transmembrane region" description="Helical" evidence="1">
    <location>
        <begin position="115"/>
        <end position="136"/>
    </location>
</feature>
<keyword evidence="1" id="KW-1133">Transmembrane helix</keyword>
<organism evidence="2 3">
    <name type="scientific">Mucilaginibacter dorajii</name>
    <dbReference type="NCBI Taxonomy" id="692994"/>
    <lineage>
        <taxon>Bacteria</taxon>
        <taxon>Pseudomonadati</taxon>
        <taxon>Bacteroidota</taxon>
        <taxon>Sphingobacteriia</taxon>
        <taxon>Sphingobacteriales</taxon>
        <taxon>Sphingobacteriaceae</taxon>
        <taxon>Mucilaginibacter</taxon>
    </lineage>
</organism>
<feature type="transmembrane region" description="Helical" evidence="1">
    <location>
        <begin position="157"/>
        <end position="176"/>
    </location>
</feature>
<accession>A0ABP7PVI8</accession>
<keyword evidence="3" id="KW-1185">Reference proteome</keyword>
<keyword evidence="1" id="KW-0472">Membrane</keyword>
<evidence type="ECO:0000313" key="3">
    <source>
        <dbReference type="Proteomes" id="UP001500742"/>
    </source>
</evidence>
<dbReference type="EMBL" id="BAAAZC010000015">
    <property type="protein sequence ID" value="GAA3971654.1"/>
    <property type="molecule type" value="Genomic_DNA"/>
</dbReference>
<protein>
    <submittedName>
        <fullName evidence="2">Uncharacterized protein</fullName>
    </submittedName>
</protein>
<feature type="transmembrane region" description="Helical" evidence="1">
    <location>
        <begin position="88"/>
        <end position="109"/>
    </location>
</feature>
<feature type="transmembrane region" description="Helical" evidence="1">
    <location>
        <begin position="6"/>
        <end position="24"/>
    </location>
</feature>
<proteinExistence type="predicted"/>